<proteinExistence type="predicted"/>
<dbReference type="PROSITE" id="PS51186">
    <property type="entry name" value="GNAT"/>
    <property type="match status" value="1"/>
</dbReference>
<evidence type="ECO:0000313" key="3">
    <source>
        <dbReference type="EMBL" id="KAK5115960.1"/>
    </source>
</evidence>
<dbReference type="InterPro" id="IPR000182">
    <property type="entry name" value="GNAT_dom"/>
</dbReference>
<sequence>MPLQVQPMHYDDIPAMATIDAAAMANWGLAIAMQNGLPEGQTREEFIVQLSQGGWDRGMEWVKVVDSELDGKLIAAALWRFQLEQETPKDESTAQAPGAEDEGLKPALTFPPVMAAMTALSKLQNDKYVHGQPHALLSVLVTDPQHQRRGAGTLLVKYGCDKADSLGLFAILHASPAGVGVYTKQGFEVIEEKLLDLRPFGVDESEVRRFMIREARAVGT</sequence>
<dbReference type="EMBL" id="JAVRRL010000010">
    <property type="protein sequence ID" value="KAK5115960.1"/>
    <property type="molecule type" value="Genomic_DNA"/>
</dbReference>
<comment type="caution">
    <text evidence="3">The sequence shown here is derived from an EMBL/GenBank/DDBJ whole genome shotgun (WGS) entry which is preliminary data.</text>
</comment>
<dbReference type="InterPro" id="IPR016181">
    <property type="entry name" value="Acyl_CoA_acyltransferase"/>
</dbReference>
<dbReference type="InterPro" id="IPR052523">
    <property type="entry name" value="Trichothecene_AcTrans"/>
</dbReference>
<dbReference type="CDD" id="cd04301">
    <property type="entry name" value="NAT_SF"/>
    <property type="match status" value="1"/>
</dbReference>
<feature type="region of interest" description="Disordered" evidence="1">
    <location>
        <begin position="86"/>
        <end position="106"/>
    </location>
</feature>
<dbReference type="Proteomes" id="UP001310890">
    <property type="component" value="Unassembled WGS sequence"/>
</dbReference>
<dbReference type="Pfam" id="PF00583">
    <property type="entry name" value="Acetyltransf_1"/>
    <property type="match status" value="1"/>
</dbReference>
<feature type="domain" description="N-acetyltransferase" evidence="2">
    <location>
        <begin position="62"/>
        <end position="216"/>
    </location>
</feature>
<dbReference type="GO" id="GO:0016747">
    <property type="term" value="F:acyltransferase activity, transferring groups other than amino-acyl groups"/>
    <property type="evidence" value="ECO:0007669"/>
    <property type="project" value="InterPro"/>
</dbReference>
<gene>
    <name evidence="3" type="ORF">LTR62_000416</name>
</gene>
<dbReference type="AlphaFoldDB" id="A0AAN7TPD3"/>
<dbReference type="PANTHER" id="PTHR42791:SF14">
    <property type="entry name" value="N-ACETYLTRANSFERASE DOMAIN-CONTAINING PROTEIN"/>
    <property type="match status" value="1"/>
</dbReference>
<evidence type="ECO:0000256" key="1">
    <source>
        <dbReference type="SAM" id="MobiDB-lite"/>
    </source>
</evidence>
<accession>A0AAN7TPD3</accession>
<evidence type="ECO:0000313" key="4">
    <source>
        <dbReference type="Proteomes" id="UP001310890"/>
    </source>
</evidence>
<dbReference type="Gene3D" id="3.40.630.30">
    <property type="match status" value="1"/>
</dbReference>
<organism evidence="3 4">
    <name type="scientific">Meristemomyces frigidus</name>
    <dbReference type="NCBI Taxonomy" id="1508187"/>
    <lineage>
        <taxon>Eukaryota</taxon>
        <taxon>Fungi</taxon>
        <taxon>Dikarya</taxon>
        <taxon>Ascomycota</taxon>
        <taxon>Pezizomycotina</taxon>
        <taxon>Dothideomycetes</taxon>
        <taxon>Dothideomycetidae</taxon>
        <taxon>Mycosphaerellales</taxon>
        <taxon>Teratosphaeriaceae</taxon>
        <taxon>Meristemomyces</taxon>
    </lineage>
</organism>
<protein>
    <recommendedName>
        <fullName evidence="2">N-acetyltransferase domain-containing protein</fullName>
    </recommendedName>
</protein>
<name>A0AAN7TPD3_9PEZI</name>
<reference evidence="3" key="1">
    <citation type="submission" date="2023-08" db="EMBL/GenBank/DDBJ databases">
        <title>Black Yeasts Isolated from many extreme environments.</title>
        <authorList>
            <person name="Coleine C."/>
            <person name="Stajich J.E."/>
            <person name="Selbmann L."/>
        </authorList>
    </citation>
    <scope>NUCLEOTIDE SEQUENCE</scope>
    <source>
        <strain evidence="3">CCFEE 5401</strain>
    </source>
</reference>
<evidence type="ECO:0000259" key="2">
    <source>
        <dbReference type="PROSITE" id="PS51186"/>
    </source>
</evidence>
<dbReference type="PANTHER" id="PTHR42791">
    <property type="entry name" value="GNAT FAMILY ACETYLTRANSFERASE"/>
    <property type="match status" value="1"/>
</dbReference>
<dbReference type="SUPFAM" id="SSF55729">
    <property type="entry name" value="Acyl-CoA N-acyltransferases (Nat)"/>
    <property type="match status" value="1"/>
</dbReference>